<name>A0A672PK69_SINGR</name>
<dbReference type="AlphaFoldDB" id="A0A672PK69"/>
<reference evidence="1" key="2">
    <citation type="submission" date="2025-09" db="UniProtKB">
        <authorList>
            <consortium name="Ensembl"/>
        </authorList>
    </citation>
    <scope>IDENTIFICATION</scope>
</reference>
<protein>
    <submittedName>
        <fullName evidence="1">Uncharacterized protein</fullName>
    </submittedName>
</protein>
<dbReference type="InParanoid" id="A0A672PK69"/>
<keyword evidence="2" id="KW-1185">Reference proteome</keyword>
<accession>A0A672PK69</accession>
<dbReference type="Proteomes" id="UP000472262">
    <property type="component" value="Unassembled WGS sequence"/>
</dbReference>
<dbReference type="Ensembl" id="ENSSGRT00000067581.1">
    <property type="protein sequence ID" value="ENSSGRP00000063368.1"/>
    <property type="gene ID" value="ENSSGRG00000032758.1"/>
</dbReference>
<proteinExistence type="predicted"/>
<reference evidence="1" key="1">
    <citation type="submission" date="2025-08" db="UniProtKB">
        <authorList>
            <consortium name="Ensembl"/>
        </authorList>
    </citation>
    <scope>IDENTIFICATION</scope>
</reference>
<dbReference type="FunCoup" id="A0A672PK69">
    <property type="interactions" value="1"/>
</dbReference>
<organism evidence="1 2">
    <name type="scientific">Sinocyclocheilus grahami</name>
    <name type="common">Dianchi golden-line fish</name>
    <name type="synonym">Barbus grahami</name>
    <dbReference type="NCBI Taxonomy" id="75366"/>
    <lineage>
        <taxon>Eukaryota</taxon>
        <taxon>Metazoa</taxon>
        <taxon>Chordata</taxon>
        <taxon>Craniata</taxon>
        <taxon>Vertebrata</taxon>
        <taxon>Euteleostomi</taxon>
        <taxon>Actinopterygii</taxon>
        <taxon>Neopterygii</taxon>
        <taxon>Teleostei</taxon>
        <taxon>Ostariophysi</taxon>
        <taxon>Cypriniformes</taxon>
        <taxon>Cyprinidae</taxon>
        <taxon>Cyprininae</taxon>
        <taxon>Sinocyclocheilus</taxon>
    </lineage>
</organism>
<sequence length="86" mass="9488">MDIFKLSVLAFTKLSASDETPFICLCQEKSKETDILMRIADLVKQSKSQKFHGLMGSRSTGNKGEIFVGLMGRRSCSGGKDGFCIY</sequence>
<evidence type="ECO:0000313" key="2">
    <source>
        <dbReference type="Proteomes" id="UP000472262"/>
    </source>
</evidence>
<evidence type="ECO:0000313" key="1">
    <source>
        <dbReference type="Ensembl" id="ENSSGRP00000063368.1"/>
    </source>
</evidence>